<feature type="compositionally biased region" description="Acidic residues" evidence="1">
    <location>
        <begin position="65"/>
        <end position="76"/>
    </location>
</feature>
<dbReference type="Proteomes" id="UP000324800">
    <property type="component" value="Unassembled WGS sequence"/>
</dbReference>
<protein>
    <submittedName>
        <fullName evidence="2">Uncharacterized protein</fullName>
    </submittedName>
</protein>
<accession>A0A5J4U020</accession>
<evidence type="ECO:0000313" key="2">
    <source>
        <dbReference type="EMBL" id="KAA6363311.1"/>
    </source>
</evidence>
<gene>
    <name evidence="2" type="ORF">EZS28_041162</name>
</gene>
<comment type="caution">
    <text evidence="2">The sequence shown here is derived from an EMBL/GenBank/DDBJ whole genome shotgun (WGS) entry which is preliminary data.</text>
</comment>
<dbReference type="AlphaFoldDB" id="A0A5J4U020"/>
<dbReference type="EMBL" id="SNRW01023077">
    <property type="protein sequence ID" value="KAA6363311.1"/>
    <property type="molecule type" value="Genomic_DNA"/>
</dbReference>
<name>A0A5J4U020_9EUKA</name>
<reference evidence="2 3" key="1">
    <citation type="submission" date="2019-03" db="EMBL/GenBank/DDBJ databases">
        <title>Single cell metagenomics reveals metabolic interactions within the superorganism composed of flagellate Streblomastix strix and complex community of Bacteroidetes bacteria on its surface.</title>
        <authorList>
            <person name="Treitli S.C."/>
            <person name="Kolisko M."/>
            <person name="Husnik F."/>
            <person name="Keeling P."/>
            <person name="Hampl V."/>
        </authorList>
    </citation>
    <scope>NUCLEOTIDE SEQUENCE [LARGE SCALE GENOMIC DNA]</scope>
    <source>
        <strain evidence="2">ST1C</strain>
    </source>
</reference>
<proteinExistence type="predicted"/>
<sequence>MKGQSFIRIEITFGYVEADEVVNEGQSEDQELFDELIELSEEVNIGIEDVYQEDVELLNDKINNQEEDEDQEDDQNDGIPQRDKDDKVGIAILQQNGTFGSNYGDSKDIIQRKNFGVKFGCLRSMKNI</sequence>
<evidence type="ECO:0000256" key="1">
    <source>
        <dbReference type="SAM" id="MobiDB-lite"/>
    </source>
</evidence>
<organism evidence="2 3">
    <name type="scientific">Streblomastix strix</name>
    <dbReference type="NCBI Taxonomy" id="222440"/>
    <lineage>
        <taxon>Eukaryota</taxon>
        <taxon>Metamonada</taxon>
        <taxon>Preaxostyla</taxon>
        <taxon>Oxymonadida</taxon>
        <taxon>Streblomastigidae</taxon>
        <taxon>Streblomastix</taxon>
    </lineage>
</organism>
<evidence type="ECO:0000313" key="3">
    <source>
        <dbReference type="Proteomes" id="UP000324800"/>
    </source>
</evidence>
<feature type="region of interest" description="Disordered" evidence="1">
    <location>
        <begin position="61"/>
        <end position="87"/>
    </location>
</feature>